<organism evidence="1 2">
    <name type="scientific">Paraphaeosphaeria sporulosa</name>
    <dbReference type="NCBI Taxonomy" id="1460663"/>
    <lineage>
        <taxon>Eukaryota</taxon>
        <taxon>Fungi</taxon>
        <taxon>Dikarya</taxon>
        <taxon>Ascomycota</taxon>
        <taxon>Pezizomycotina</taxon>
        <taxon>Dothideomycetes</taxon>
        <taxon>Pleosporomycetidae</taxon>
        <taxon>Pleosporales</taxon>
        <taxon>Massarineae</taxon>
        <taxon>Didymosphaeriaceae</taxon>
        <taxon>Paraphaeosphaeria</taxon>
    </lineage>
</organism>
<dbReference type="RefSeq" id="XP_018043398.1">
    <property type="nucleotide sequence ID" value="XM_018181267.1"/>
</dbReference>
<name>A0A177CZW6_9PLEO</name>
<sequence>MDQFAPHPTSCFEGWYSKFDLPSGSYITLVICTVPKATTLPPHMVSFTYYPASGTPIFQREHWVSHIECVTTGPNNAFELRTDFGSMRVAANGDTTYSLSAPEWSLNATATSRTPWFPSQNTSTPEGWLVHLPLPLHWHVHSLSSRAEYHLKIPSENLPLAHTWVQAREPDTARGICLAGGKILGMHAFLLGYRSPKLNLDFAPPFALAVPIPIPLLSWLISPFMTHVIDYASRSISLTVRNLFYKIEVSARAPKEVGWFGLGSPFPEGHRKNFCSESFLATVDVVVSERSMWGWTWREVERAIFEGASLEFAGEYFPGTGEKGK</sequence>
<accession>A0A177CZW6</accession>
<evidence type="ECO:0008006" key="3">
    <source>
        <dbReference type="Google" id="ProtNLM"/>
    </source>
</evidence>
<dbReference type="AlphaFoldDB" id="A0A177CZW6"/>
<dbReference type="Proteomes" id="UP000077069">
    <property type="component" value="Unassembled WGS sequence"/>
</dbReference>
<dbReference type="GO" id="GO:0009976">
    <property type="term" value="F:tocopherol cyclase activity"/>
    <property type="evidence" value="ECO:0007669"/>
    <property type="project" value="InterPro"/>
</dbReference>
<proteinExistence type="predicted"/>
<dbReference type="OrthoDB" id="5421239at2759"/>
<gene>
    <name evidence="1" type="ORF">CC84DRAFT_1193016</name>
</gene>
<protein>
    <recommendedName>
        <fullName evidence="3">AttH domain-containing protein</fullName>
    </recommendedName>
</protein>
<keyword evidence="2" id="KW-1185">Reference proteome</keyword>
<dbReference type="PANTHER" id="PTHR35309:SF4">
    <property type="entry name" value="TOCOPHEROL CYCLASE"/>
    <property type="match status" value="1"/>
</dbReference>
<dbReference type="InterPro" id="IPR025893">
    <property type="entry name" value="Tocopherol_cyclase"/>
</dbReference>
<dbReference type="InParanoid" id="A0A177CZW6"/>
<dbReference type="EMBL" id="KV441548">
    <property type="protein sequence ID" value="OAG13033.1"/>
    <property type="molecule type" value="Genomic_DNA"/>
</dbReference>
<dbReference type="GeneID" id="28764753"/>
<evidence type="ECO:0000313" key="2">
    <source>
        <dbReference type="Proteomes" id="UP000077069"/>
    </source>
</evidence>
<dbReference type="PANTHER" id="PTHR35309">
    <property type="match status" value="1"/>
</dbReference>
<evidence type="ECO:0000313" key="1">
    <source>
        <dbReference type="EMBL" id="OAG13033.1"/>
    </source>
</evidence>
<reference evidence="1 2" key="1">
    <citation type="submission" date="2016-05" db="EMBL/GenBank/DDBJ databases">
        <title>Comparative analysis of secretome profiles of manganese(II)-oxidizing ascomycete fungi.</title>
        <authorList>
            <consortium name="DOE Joint Genome Institute"/>
            <person name="Zeiner C.A."/>
            <person name="Purvine S.O."/>
            <person name="Zink E.M."/>
            <person name="Wu S."/>
            <person name="Pasa-Tolic L."/>
            <person name="Chaput D.L."/>
            <person name="Haridas S."/>
            <person name="Grigoriev I.V."/>
            <person name="Santelli C.M."/>
            <person name="Hansel C.M."/>
        </authorList>
    </citation>
    <scope>NUCLEOTIDE SEQUENCE [LARGE SCALE GENOMIC DNA]</scope>
    <source>
        <strain evidence="1 2">AP3s5-JAC2a</strain>
    </source>
</reference>